<feature type="compositionally biased region" description="Low complexity" evidence="1">
    <location>
        <begin position="24"/>
        <end position="37"/>
    </location>
</feature>
<accession>A0A4P9XWQ4</accession>
<evidence type="ECO:0000313" key="2">
    <source>
        <dbReference type="EMBL" id="RKP10833.1"/>
    </source>
</evidence>
<dbReference type="Proteomes" id="UP000271241">
    <property type="component" value="Unassembled WGS sequence"/>
</dbReference>
<feature type="region of interest" description="Disordered" evidence="1">
    <location>
        <begin position="353"/>
        <end position="377"/>
    </location>
</feature>
<keyword evidence="3" id="KW-1185">Reference proteome</keyword>
<name>A0A4P9XWQ4_9FUNG</name>
<organism evidence="2 3">
    <name type="scientific">Thamnocephalis sphaerospora</name>
    <dbReference type="NCBI Taxonomy" id="78915"/>
    <lineage>
        <taxon>Eukaryota</taxon>
        <taxon>Fungi</taxon>
        <taxon>Fungi incertae sedis</taxon>
        <taxon>Zoopagomycota</taxon>
        <taxon>Zoopagomycotina</taxon>
        <taxon>Zoopagomycetes</taxon>
        <taxon>Zoopagales</taxon>
        <taxon>Sigmoideomycetaceae</taxon>
        <taxon>Thamnocephalis</taxon>
    </lineage>
</organism>
<reference evidence="3" key="1">
    <citation type="journal article" date="2018" name="Nat. Microbiol.">
        <title>Leveraging single-cell genomics to expand the fungal tree of life.</title>
        <authorList>
            <person name="Ahrendt S.R."/>
            <person name="Quandt C.A."/>
            <person name="Ciobanu D."/>
            <person name="Clum A."/>
            <person name="Salamov A."/>
            <person name="Andreopoulos B."/>
            <person name="Cheng J.F."/>
            <person name="Woyke T."/>
            <person name="Pelin A."/>
            <person name="Henrissat B."/>
            <person name="Reynolds N.K."/>
            <person name="Benny G.L."/>
            <person name="Smith M.E."/>
            <person name="James T.Y."/>
            <person name="Grigoriev I.V."/>
        </authorList>
    </citation>
    <scope>NUCLEOTIDE SEQUENCE [LARGE SCALE GENOMIC DNA]</scope>
    <source>
        <strain evidence="3">RSA 1356</strain>
    </source>
</reference>
<sequence length="377" mass="41194">MELARETTRSPSSQRFRRRRSSQSRRSVVGAVVSRIRSLLHRGERHQSNGSDTGGAKVRRAGTVAERTHREPHTPILPSRRLHLWSRDRTDVNNDLDVITTKRRGRGRAVSLDSPLPMICPDSHRKYFVVEDEHAWFRLGGRLADTNIKAMTTMDVAGPVPAQPVCSKVFASGVHLPVVRESSVDSDATATPVLRPRSITSSLASRSPSPPAGVSFLRLNSDPQEHVFAQKEAEPTLDETEAEDNDDDTDENSFAPLPKAVFTASTALAAGSSAVSAVSAPKRLPLPRPEQQVLPVRNVIFPLDDDEPSVGIHVALALAFAQRVLLAICHGDEVIAGRALLCTHTLWRREHSVRARASRRQQGGPYSPGRDVDACGG</sequence>
<feature type="compositionally biased region" description="Acidic residues" evidence="1">
    <location>
        <begin position="235"/>
        <end position="251"/>
    </location>
</feature>
<protein>
    <submittedName>
        <fullName evidence="2">Uncharacterized protein</fullName>
    </submittedName>
</protein>
<evidence type="ECO:0000313" key="3">
    <source>
        <dbReference type="Proteomes" id="UP000271241"/>
    </source>
</evidence>
<feature type="region of interest" description="Disordered" evidence="1">
    <location>
        <begin position="230"/>
        <end position="253"/>
    </location>
</feature>
<feature type="region of interest" description="Disordered" evidence="1">
    <location>
        <begin position="1"/>
        <end position="71"/>
    </location>
</feature>
<dbReference type="EMBL" id="KZ992435">
    <property type="protein sequence ID" value="RKP10833.1"/>
    <property type="molecule type" value="Genomic_DNA"/>
</dbReference>
<dbReference type="AlphaFoldDB" id="A0A4P9XWQ4"/>
<evidence type="ECO:0000256" key="1">
    <source>
        <dbReference type="SAM" id="MobiDB-lite"/>
    </source>
</evidence>
<proteinExistence type="predicted"/>
<gene>
    <name evidence="2" type="ORF">THASP1DRAFT_21497</name>
</gene>